<dbReference type="AlphaFoldDB" id="A0A0W1R3K6"/>
<keyword evidence="3" id="KW-0369">Histidine metabolism</keyword>
<dbReference type="Proteomes" id="UP000054387">
    <property type="component" value="Unassembled WGS sequence"/>
</dbReference>
<organism evidence="8 9">
    <name type="scientific">Haloprofundus marisrubri</name>
    <dbReference type="NCBI Taxonomy" id="1514971"/>
    <lineage>
        <taxon>Archaea</taxon>
        <taxon>Methanobacteriati</taxon>
        <taxon>Methanobacteriota</taxon>
        <taxon>Stenosarchaea group</taxon>
        <taxon>Halobacteria</taxon>
        <taxon>Halobacteriales</taxon>
        <taxon>Haloferacaceae</taxon>
        <taxon>Haloprofundus</taxon>
    </lineage>
</organism>
<dbReference type="EC" id="3.5.3.8" evidence="5"/>
<feature type="region of interest" description="Disordered" evidence="7">
    <location>
        <begin position="1"/>
        <end position="21"/>
    </location>
</feature>
<keyword evidence="9" id="KW-1185">Reference proteome</keyword>
<name>A0A0W1R3K6_9EURY</name>
<dbReference type="CDD" id="cd09990">
    <property type="entry name" value="Agmatinase-like"/>
    <property type="match status" value="1"/>
</dbReference>
<dbReference type="STRING" id="1514971.AUR64_02390"/>
<dbReference type="InterPro" id="IPR023696">
    <property type="entry name" value="Ureohydrolase_dom_sf"/>
</dbReference>
<dbReference type="RefSeq" id="WP_058583541.1">
    <property type="nucleotide sequence ID" value="NZ_LOPU01000040.1"/>
</dbReference>
<dbReference type="NCBIfam" id="TIGR01227">
    <property type="entry name" value="hutG"/>
    <property type="match status" value="1"/>
</dbReference>
<dbReference type="SUPFAM" id="SSF52768">
    <property type="entry name" value="Arginase/deacetylase"/>
    <property type="match status" value="1"/>
</dbReference>
<evidence type="ECO:0000313" key="9">
    <source>
        <dbReference type="Proteomes" id="UP000054387"/>
    </source>
</evidence>
<dbReference type="GO" id="GO:0046872">
    <property type="term" value="F:metal ion binding"/>
    <property type="evidence" value="ECO:0007669"/>
    <property type="project" value="UniProtKB-KW"/>
</dbReference>
<comment type="caution">
    <text evidence="8">The sequence shown here is derived from an EMBL/GenBank/DDBJ whole genome shotgun (WGS) entry which is preliminary data.</text>
</comment>
<dbReference type="PANTHER" id="PTHR11358">
    <property type="entry name" value="ARGINASE/AGMATINASE"/>
    <property type="match status" value="1"/>
</dbReference>
<dbReference type="Pfam" id="PF00491">
    <property type="entry name" value="Arginase"/>
    <property type="match status" value="1"/>
</dbReference>
<evidence type="ECO:0000256" key="1">
    <source>
        <dbReference type="ARBA" id="ARBA00022723"/>
    </source>
</evidence>
<dbReference type="GO" id="GO:0019556">
    <property type="term" value="P:L-histidine catabolic process to glutamate and formamide"/>
    <property type="evidence" value="ECO:0007669"/>
    <property type="project" value="UniProtKB-UniRule"/>
</dbReference>
<keyword evidence="1" id="KW-0479">Metal-binding</keyword>
<dbReference type="GO" id="GO:0008783">
    <property type="term" value="F:agmatinase activity"/>
    <property type="evidence" value="ECO:0007669"/>
    <property type="project" value="TreeGrafter"/>
</dbReference>
<evidence type="ECO:0000256" key="5">
    <source>
        <dbReference type="NCBIfam" id="TIGR01227"/>
    </source>
</evidence>
<dbReference type="PANTHER" id="PTHR11358:SF26">
    <property type="entry name" value="GUANIDINO ACID HYDROLASE, MITOCHONDRIAL"/>
    <property type="match status" value="1"/>
</dbReference>
<dbReference type="InterPro" id="IPR005923">
    <property type="entry name" value="HutG"/>
</dbReference>
<reference evidence="8 9" key="1">
    <citation type="submission" date="2015-12" db="EMBL/GenBank/DDBJ databases">
        <title>Haloprofundus marisrubri gen. nov., sp. nov., an extremely halophilic archaeon isolated from the Discovery deep brine-seawater interface in the Red Sea.</title>
        <authorList>
            <person name="Zhang G."/>
            <person name="Stingl U."/>
            <person name="Rashid M."/>
        </authorList>
    </citation>
    <scope>NUCLEOTIDE SEQUENCE [LARGE SCALE GENOMIC DNA]</scope>
    <source>
        <strain evidence="8 9">SB9</strain>
    </source>
</reference>
<dbReference type="OrthoDB" id="7186at2157"/>
<dbReference type="InterPro" id="IPR006035">
    <property type="entry name" value="Ureohydrolase"/>
</dbReference>
<keyword evidence="2" id="KW-0378">Hydrolase</keyword>
<evidence type="ECO:0000313" key="8">
    <source>
        <dbReference type="EMBL" id="KTG07710.1"/>
    </source>
</evidence>
<sequence>MSSLTAPVAWEGTSSDPADQQFGDIVECADLESADGYDVALVGEPYDGAVISRPGAAEGPAAIRDALAAVKTHHYDAGPVGSGRSIADLGDVDISEEAQSVAEAQDLIRETTESIHALDALPVFLGGDNSLTVPNVAPLLEHGSVGVLNVDAHLDVREVRDDPTSGTPYRQLYEMGLGAYACVGARHFETSTVYHDYVRENNGTVVTAEEVADDLVAPVDRALSSLDSVDHLYCSVDIDVLDATYCGCSAPTPGGLLPRELFRLVRLVAADERLAGFEVVECAPPLDAEGRTVDAAARTVAHFLAGWSA</sequence>
<gene>
    <name evidence="8" type="ORF">AUR64_02390</name>
</gene>
<evidence type="ECO:0000256" key="7">
    <source>
        <dbReference type="SAM" id="MobiDB-lite"/>
    </source>
</evidence>
<evidence type="ECO:0000256" key="3">
    <source>
        <dbReference type="ARBA" id="ARBA00022808"/>
    </source>
</evidence>
<dbReference type="PROSITE" id="PS51409">
    <property type="entry name" value="ARGINASE_2"/>
    <property type="match status" value="1"/>
</dbReference>
<dbReference type="GO" id="GO:0050415">
    <property type="term" value="F:formimidoylglutamase activity"/>
    <property type="evidence" value="ECO:0007669"/>
    <property type="project" value="UniProtKB-UniRule"/>
</dbReference>
<protein>
    <recommendedName>
        <fullName evidence="5">Formimidoylglutamase</fullName>
        <ecNumber evidence="5">3.5.3.8</ecNumber>
    </recommendedName>
</protein>
<evidence type="ECO:0000256" key="2">
    <source>
        <dbReference type="ARBA" id="ARBA00022801"/>
    </source>
</evidence>
<evidence type="ECO:0000256" key="4">
    <source>
        <dbReference type="ARBA" id="ARBA00023211"/>
    </source>
</evidence>
<dbReference type="PIRSF" id="PIRSF036979">
    <property type="entry name" value="Arginase"/>
    <property type="match status" value="1"/>
</dbReference>
<dbReference type="GO" id="GO:0033389">
    <property type="term" value="P:putrescine biosynthetic process from arginine, via agmatine"/>
    <property type="evidence" value="ECO:0007669"/>
    <property type="project" value="TreeGrafter"/>
</dbReference>
<evidence type="ECO:0000256" key="6">
    <source>
        <dbReference type="PROSITE-ProRule" id="PRU00742"/>
    </source>
</evidence>
<dbReference type="Gene3D" id="3.40.800.10">
    <property type="entry name" value="Ureohydrolase domain"/>
    <property type="match status" value="1"/>
</dbReference>
<dbReference type="EMBL" id="LOPU01000040">
    <property type="protein sequence ID" value="KTG07710.1"/>
    <property type="molecule type" value="Genomic_DNA"/>
</dbReference>
<comment type="similarity">
    <text evidence="6">Belongs to the arginase family.</text>
</comment>
<proteinExistence type="inferred from homology"/>
<accession>A0A0W1R3K6</accession>
<keyword evidence="4" id="KW-0464">Manganese</keyword>